<evidence type="ECO:0000313" key="4">
    <source>
        <dbReference type="Proteomes" id="UP000182836"/>
    </source>
</evidence>
<dbReference type="GeneID" id="42307741"/>
<name>A0A0D1V3Z7_ANEMI</name>
<accession>A0A0D1V3Z7</accession>
<dbReference type="EMBL" id="LGUG01000004">
    <property type="protein sequence ID" value="KON97657.1"/>
    <property type="molecule type" value="Genomic_DNA"/>
</dbReference>
<sequence length="283" mass="33409">MKYLAHSISKNENGSKIRYLGTSEETKRELEENFKLPLLSQALLKWYSGLPKSKDIMFYWTNDFYIIGMENLMVALEGYRFIREGKDWIDFSEKMKWNRNWIIISSWSGNPVIADISKVETPIYYDYVGGEFSPKLLVDSLEKLDYFLSVWLDKHEDRYYKSGEYQSNFYELMEKEWKIRLNNEEIKNICEFLPIAKSKENFAPIEQRIREKVKKYYVYLDAPGENKSKVILAVKKETGLSFDEIRNRLNSNGFLIAEGYGENILVLADYFISLGAKVRTEQK</sequence>
<dbReference type="Proteomes" id="UP000182836">
    <property type="component" value="Unassembled WGS sequence"/>
</dbReference>
<dbReference type="EMBL" id="FNED01000016">
    <property type="protein sequence ID" value="SDJ36119.1"/>
    <property type="molecule type" value="Genomic_DNA"/>
</dbReference>
<protein>
    <recommendedName>
        <fullName evidence="5">SMI1 / KNR4 family (SUKH-1)</fullName>
    </recommendedName>
</protein>
<evidence type="ECO:0000313" key="3">
    <source>
        <dbReference type="Proteomes" id="UP000037269"/>
    </source>
</evidence>
<evidence type="ECO:0000313" key="1">
    <source>
        <dbReference type="EMBL" id="KON97657.1"/>
    </source>
</evidence>
<organism evidence="1 3">
    <name type="scientific">Aneurinibacillus migulanus</name>
    <name type="common">Bacillus migulanus</name>
    <dbReference type="NCBI Taxonomy" id="47500"/>
    <lineage>
        <taxon>Bacteria</taxon>
        <taxon>Bacillati</taxon>
        <taxon>Bacillota</taxon>
        <taxon>Bacilli</taxon>
        <taxon>Bacillales</taxon>
        <taxon>Paenibacillaceae</taxon>
        <taxon>Aneurinibacillus group</taxon>
        <taxon>Aneurinibacillus</taxon>
    </lineage>
</organism>
<dbReference type="OrthoDB" id="2961023at2"/>
<dbReference type="Proteomes" id="UP000037269">
    <property type="component" value="Unassembled WGS sequence"/>
</dbReference>
<reference evidence="2 4" key="2">
    <citation type="submission" date="2016-10" db="EMBL/GenBank/DDBJ databases">
        <authorList>
            <person name="de Groot N.N."/>
        </authorList>
    </citation>
    <scope>NUCLEOTIDE SEQUENCE [LARGE SCALE GENOMIC DNA]</scope>
    <source>
        <strain evidence="2 4">DSM 2895</strain>
    </source>
</reference>
<evidence type="ECO:0008006" key="5">
    <source>
        <dbReference type="Google" id="ProtNLM"/>
    </source>
</evidence>
<reference evidence="1 3" key="1">
    <citation type="submission" date="2015-07" db="EMBL/GenBank/DDBJ databases">
        <title>Fjat-14205 dsm 2895.</title>
        <authorList>
            <person name="Liu B."/>
            <person name="Wang J."/>
            <person name="Zhu Y."/>
            <person name="Liu G."/>
            <person name="Chen Q."/>
            <person name="Chen Z."/>
            <person name="Lan J."/>
            <person name="Che J."/>
            <person name="Ge C."/>
            <person name="Shi H."/>
            <person name="Pan Z."/>
            <person name="Liu X."/>
        </authorList>
    </citation>
    <scope>NUCLEOTIDE SEQUENCE [LARGE SCALE GENOMIC DNA]</scope>
    <source>
        <strain evidence="1 3">DSM 2895</strain>
    </source>
</reference>
<dbReference type="AlphaFoldDB" id="A0A0D1V3Z7"/>
<proteinExistence type="predicted"/>
<dbReference type="PATRIC" id="fig|47500.8.peg.942"/>
<keyword evidence="3" id="KW-1185">Reference proteome</keyword>
<dbReference type="RefSeq" id="WP_043066805.1">
    <property type="nucleotide sequence ID" value="NZ_BJOA01000291.1"/>
</dbReference>
<gene>
    <name evidence="1" type="ORF">AF333_21645</name>
    <name evidence="2" type="ORF">SAMN04487909_11673</name>
</gene>
<evidence type="ECO:0000313" key="2">
    <source>
        <dbReference type="EMBL" id="SDJ36119.1"/>
    </source>
</evidence>